<dbReference type="Gene3D" id="3.40.190.10">
    <property type="entry name" value="Periplasmic binding protein-like II"/>
    <property type="match status" value="2"/>
</dbReference>
<dbReference type="GO" id="GO:0016020">
    <property type="term" value="C:membrane"/>
    <property type="evidence" value="ECO:0007669"/>
    <property type="project" value="InterPro"/>
</dbReference>
<protein>
    <submittedName>
        <fullName evidence="6 7">ABC transporter substrate-binding protein</fullName>
    </submittedName>
</protein>
<evidence type="ECO:0000256" key="2">
    <source>
        <dbReference type="SAM" id="MobiDB-lite"/>
    </source>
</evidence>
<feature type="domain" description="Ionotropic glutamate receptor C-terminal" evidence="5">
    <location>
        <begin position="52"/>
        <end position="278"/>
    </location>
</feature>
<dbReference type="GO" id="GO:0015276">
    <property type="term" value="F:ligand-gated monoatomic ion channel activity"/>
    <property type="evidence" value="ECO:0007669"/>
    <property type="project" value="InterPro"/>
</dbReference>
<dbReference type="Proteomes" id="UP000216057">
    <property type="component" value="Unassembled WGS sequence"/>
</dbReference>
<feature type="region of interest" description="Disordered" evidence="2">
    <location>
        <begin position="31"/>
        <end position="54"/>
    </location>
</feature>
<reference evidence="7 9" key="2">
    <citation type="submission" date="2020-10" db="EMBL/GenBank/DDBJ databases">
        <title>Genome sequencing of Bifidobacterium eulemuris_DSMZ_100216.</title>
        <authorList>
            <person name="Kim J."/>
        </authorList>
    </citation>
    <scope>NUCLEOTIDE SEQUENCE [LARGE SCALE GENOMIC DNA]</scope>
    <source>
        <strain evidence="7 9">DSM 100216</strain>
    </source>
</reference>
<dbReference type="PANTHER" id="PTHR35936:SF17">
    <property type="entry name" value="ARGININE-BINDING EXTRACELLULAR PROTEIN ARTP"/>
    <property type="match status" value="1"/>
</dbReference>
<gene>
    <name evidence="7" type="ORF">BE0216_06245</name>
    <name evidence="6" type="ORF">BEUL_0154</name>
</gene>
<sequence>MSVKTRVLRAATAAVAAAALLLPAACGTSNDAANDASVDSSDITQQTVTPGTLTIATGDPAYSPWVLNDDPESGEGYEAAVAYAVAEQLGFSEDDVQWARTTFDSAIAPGAKDWDLNIQQFSITDERKQAVDFSPSYYNPTQAVVVRQDSQYASATSIDDLKDATIGAMVGTTSYDFAKEAIKDDIQTFNDNAMLAQALAANQIDALVVDTPTAVYIVDSGQVENSVVIGQIPDSEDPQGMGIVLPKDSALTDAVTDAVNALIEDGTLASLQEQWLAEYTTDIPTLE</sequence>
<keyword evidence="1 3" id="KW-0732">Signal</keyword>
<evidence type="ECO:0000313" key="9">
    <source>
        <dbReference type="Proteomes" id="UP000593943"/>
    </source>
</evidence>
<dbReference type="SMART" id="SM00062">
    <property type="entry name" value="PBPb"/>
    <property type="match status" value="1"/>
</dbReference>
<dbReference type="OrthoDB" id="8454826at2"/>
<organism evidence="6 8">
    <name type="scientific">Bifidobacterium eulemuris</name>
    <dbReference type="NCBI Taxonomy" id="1765219"/>
    <lineage>
        <taxon>Bacteria</taxon>
        <taxon>Bacillati</taxon>
        <taxon>Actinomycetota</taxon>
        <taxon>Actinomycetes</taxon>
        <taxon>Bifidobacteriales</taxon>
        <taxon>Bifidobacteriaceae</taxon>
        <taxon>Bifidobacterium</taxon>
    </lineage>
</organism>
<proteinExistence type="predicted"/>
<dbReference type="InterPro" id="IPR001638">
    <property type="entry name" value="Solute-binding_3/MltF_N"/>
</dbReference>
<evidence type="ECO:0000259" key="5">
    <source>
        <dbReference type="SMART" id="SM00079"/>
    </source>
</evidence>
<dbReference type="Pfam" id="PF00497">
    <property type="entry name" value="SBP_bac_3"/>
    <property type="match status" value="1"/>
</dbReference>
<dbReference type="AlphaFoldDB" id="A0A261GDP7"/>
<dbReference type="InterPro" id="IPR001320">
    <property type="entry name" value="Iontro_rcpt_C"/>
</dbReference>
<dbReference type="EMBL" id="MWWZ01000002">
    <property type="protein sequence ID" value="OZG69562.1"/>
    <property type="molecule type" value="Genomic_DNA"/>
</dbReference>
<dbReference type="RefSeq" id="WP_094635877.1">
    <property type="nucleotide sequence ID" value="NZ_CP062938.1"/>
</dbReference>
<feature type="compositionally biased region" description="Polar residues" evidence="2">
    <location>
        <begin position="43"/>
        <end position="54"/>
    </location>
</feature>
<evidence type="ECO:0000259" key="4">
    <source>
        <dbReference type="SMART" id="SM00062"/>
    </source>
</evidence>
<evidence type="ECO:0000256" key="1">
    <source>
        <dbReference type="ARBA" id="ARBA00022729"/>
    </source>
</evidence>
<feature type="chain" id="PRO_5044571848" evidence="3">
    <location>
        <begin position="33"/>
        <end position="287"/>
    </location>
</feature>
<dbReference type="SMART" id="SM00079">
    <property type="entry name" value="PBPe"/>
    <property type="match status" value="1"/>
</dbReference>
<evidence type="ECO:0000313" key="8">
    <source>
        <dbReference type="Proteomes" id="UP000216057"/>
    </source>
</evidence>
<feature type="compositionally biased region" description="Low complexity" evidence="2">
    <location>
        <begin position="31"/>
        <end position="42"/>
    </location>
</feature>
<evidence type="ECO:0000313" key="6">
    <source>
        <dbReference type="EMBL" id="OZG69562.1"/>
    </source>
</evidence>
<feature type="signal peptide" evidence="3">
    <location>
        <begin position="1"/>
        <end position="32"/>
    </location>
</feature>
<dbReference type="PANTHER" id="PTHR35936">
    <property type="entry name" value="MEMBRANE-BOUND LYTIC MUREIN TRANSGLYCOSYLASE F"/>
    <property type="match status" value="1"/>
</dbReference>
<dbReference type="EMBL" id="CP062938">
    <property type="protein sequence ID" value="QOL32106.1"/>
    <property type="molecule type" value="Genomic_DNA"/>
</dbReference>
<dbReference type="Proteomes" id="UP000593943">
    <property type="component" value="Chromosome"/>
</dbReference>
<keyword evidence="9" id="KW-1185">Reference proteome</keyword>
<dbReference type="SUPFAM" id="SSF53850">
    <property type="entry name" value="Periplasmic binding protein-like II"/>
    <property type="match status" value="1"/>
</dbReference>
<evidence type="ECO:0000256" key="3">
    <source>
        <dbReference type="SAM" id="SignalP"/>
    </source>
</evidence>
<accession>A0A261GDP7</accession>
<evidence type="ECO:0000313" key="7">
    <source>
        <dbReference type="EMBL" id="QOL32106.1"/>
    </source>
</evidence>
<dbReference type="CDD" id="cd13530">
    <property type="entry name" value="PBP2_peptides_like"/>
    <property type="match status" value="1"/>
</dbReference>
<name>A0A261GDP7_9BIFI</name>
<feature type="domain" description="Solute-binding protein family 3/N-terminal" evidence="4">
    <location>
        <begin position="52"/>
        <end position="279"/>
    </location>
</feature>
<reference evidence="6 8" key="1">
    <citation type="journal article" date="2017" name="BMC Genomics">
        <title>Comparative genomic and phylogenomic analyses of the Bifidobacteriaceae family.</title>
        <authorList>
            <person name="Lugli G.A."/>
            <person name="Milani C."/>
            <person name="Turroni F."/>
            <person name="Duranti S."/>
            <person name="Mancabelli L."/>
            <person name="Mangifesta M."/>
            <person name="Ferrario C."/>
            <person name="Modesto M."/>
            <person name="Mattarelli P."/>
            <person name="Jiri K."/>
            <person name="van Sinderen D."/>
            <person name="Ventura M."/>
        </authorList>
    </citation>
    <scope>NUCLEOTIDE SEQUENCE [LARGE SCALE GENOMIC DNA]</scope>
    <source>
        <strain evidence="6 8">DSM 100216</strain>
    </source>
</reference>
<dbReference type="KEGG" id="beu:BE0216_06245"/>